<keyword evidence="10" id="KW-0915">Sodium</keyword>
<feature type="transmembrane region" description="Helical" evidence="25">
    <location>
        <begin position="66"/>
        <end position="85"/>
    </location>
</feature>
<dbReference type="Gene3D" id="1.20.1730.10">
    <property type="entry name" value="Sodium/glucose cotransporter"/>
    <property type="match status" value="1"/>
</dbReference>
<accession>A0A8I5U1N8</accession>
<feature type="transmembrane region" description="Helical" evidence="25">
    <location>
        <begin position="308"/>
        <end position="329"/>
    </location>
</feature>
<dbReference type="GO" id="GO:0006915">
    <property type="term" value="P:apoptotic process"/>
    <property type="evidence" value="ECO:0007669"/>
    <property type="project" value="UniProtKB-KW"/>
</dbReference>
<comment type="catalytic activity">
    <reaction evidence="14">
        <text>myo-inositol(out) + 2 Na(+)(out) = myo-inositol(in) + 2 Na(+)(in)</text>
        <dbReference type="Rhea" id="RHEA:72987"/>
        <dbReference type="ChEBI" id="CHEBI:17268"/>
        <dbReference type="ChEBI" id="CHEBI:29101"/>
    </reaction>
</comment>
<evidence type="ECO:0000256" key="17">
    <source>
        <dbReference type="ARBA" id="ARBA00036976"/>
    </source>
</evidence>
<reference evidence="27" key="3">
    <citation type="submission" date="2025-05" db="UniProtKB">
        <authorList>
            <consortium name="Ensembl"/>
        </authorList>
    </citation>
    <scope>IDENTIFICATION</scope>
</reference>
<dbReference type="Ensembl" id="ENSPPYT00000040386.1">
    <property type="protein sequence ID" value="ENSPPYP00000039423.1"/>
    <property type="gene ID" value="ENSPPYG00000007203.3"/>
</dbReference>
<evidence type="ECO:0000313" key="27">
    <source>
        <dbReference type="Ensembl" id="ENSPPYP00000039423.1"/>
    </source>
</evidence>
<evidence type="ECO:0000256" key="22">
    <source>
        <dbReference type="ARBA" id="ARBA00075055"/>
    </source>
</evidence>
<comment type="similarity">
    <text evidence="2 24">Belongs to the sodium:solute symporter (SSF) (TC 2.A.21) family.</text>
</comment>
<dbReference type="InterPro" id="IPR038377">
    <property type="entry name" value="Na/Glc_symporter_sf"/>
</dbReference>
<evidence type="ECO:0000256" key="23">
    <source>
        <dbReference type="ARBA" id="ARBA00083582"/>
    </source>
</evidence>
<dbReference type="GO" id="GO:0005365">
    <property type="term" value="F:myo-inositol transmembrane transporter activity"/>
    <property type="evidence" value="ECO:0007669"/>
    <property type="project" value="Ensembl"/>
</dbReference>
<comment type="catalytic activity">
    <reaction evidence="17">
        <text>D-xylose(out) + 2 Na(+)(out) = D-xylose(in) + 2 Na(+)(in)</text>
        <dbReference type="Rhea" id="RHEA:73367"/>
        <dbReference type="ChEBI" id="CHEBI:29101"/>
        <dbReference type="ChEBI" id="CHEBI:53455"/>
    </reaction>
</comment>
<feature type="transmembrane region" description="Helical" evidence="25">
    <location>
        <begin position="29"/>
        <end position="45"/>
    </location>
</feature>
<evidence type="ECO:0000256" key="2">
    <source>
        <dbReference type="ARBA" id="ARBA00006434"/>
    </source>
</evidence>
<dbReference type="Pfam" id="PF00474">
    <property type="entry name" value="SSF"/>
    <property type="match status" value="1"/>
</dbReference>
<keyword evidence="7" id="KW-0053">Apoptosis</keyword>
<evidence type="ECO:0000256" key="16">
    <source>
        <dbReference type="ARBA" id="ARBA00036849"/>
    </source>
</evidence>
<evidence type="ECO:0000256" key="15">
    <source>
        <dbReference type="ARBA" id="ARBA00036672"/>
    </source>
</evidence>
<organism evidence="26">
    <name type="scientific">Pongo abelii</name>
    <name type="common">Sumatran orangutan</name>
    <name type="synonym">Pongo pygmaeus abelii</name>
    <dbReference type="NCBI Taxonomy" id="9601"/>
    <lineage>
        <taxon>Eukaryota</taxon>
        <taxon>Metazoa</taxon>
        <taxon>Chordata</taxon>
        <taxon>Craniata</taxon>
        <taxon>Vertebrata</taxon>
        <taxon>Euteleostomi</taxon>
        <taxon>Mammalia</taxon>
        <taxon>Eutheria</taxon>
        <taxon>Euarchontoglires</taxon>
        <taxon>Primates</taxon>
        <taxon>Haplorrhini</taxon>
        <taxon>Catarrhini</taxon>
        <taxon>Hominidae</taxon>
        <taxon>Pongo</taxon>
    </lineage>
</organism>
<evidence type="ECO:0000256" key="3">
    <source>
        <dbReference type="ARBA" id="ARBA00022448"/>
    </source>
</evidence>
<dbReference type="EMBL" id="NDHI03003494">
    <property type="protein sequence ID" value="PNJ33125.1"/>
    <property type="molecule type" value="Genomic_DNA"/>
</dbReference>
<name>A0A2J8TJA0_PONAB</name>
<dbReference type="GO" id="GO:0016324">
    <property type="term" value="C:apical plasma membrane"/>
    <property type="evidence" value="ECO:0007669"/>
    <property type="project" value="UniProtKB-SubCell"/>
</dbReference>
<dbReference type="AlphaFoldDB" id="A0A2J8TJA0"/>
<keyword evidence="4" id="KW-1003">Cell membrane</keyword>
<dbReference type="PANTHER" id="PTHR11819:SF171">
    <property type="entry name" value="SODIUM_MYO-INOSITOL COTRANSPORTER 2"/>
    <property type="match status" value="1"/>
</dbReference>
<feature type="transmembrane region" description="Helical" evidence="25">
    <location>
        <begin position="656"/>
        <end position="675"/>
    </location>
</feature>
<reference evidence="26" key="2">
    <citation type="submission" date="2017-12" db="EMBL/GenBank/DDBJ databases">
        <title>High-resolution comparative analysis of great ape genomes.</title>
        <authorList>
            <person name="Pollen A."/>
            <person name="Hastie A."/>
            <person name="Hormozdiari F."/>
            <person name="Dougherty M."/>
            <person name="Liu R."/>
            <person name="Chaisson M."/>
            <person name="Hoppe E."/>
            <person name="Hill C."/>
            <person name="Pang A."/>
            <person name="Hillier L."/>
            <person name="Baker C."/>
            <person name="Armstrong J."/>
            <person name="Shendure J."/>
            <person name="Paten B."/>
            <person name="Wilson R."/>
            <person name="Chao H."/>
            <person name="Schneider V."/>
            <person name="Ventura M."/>
            <person name="Kronenberg Z."/>
            <person name="Murali S."/>
            <person name="Gordon D."/>
            <person name="Cantsilieris S."/>
            <person name="Munson K."/>
            <person name="Nelson B."/>
            <person name="Raja A."/>
            <person name="Underwood J."/>
            <person name="Diekhans M."/>
            <person name="Fiddes I."/>
            <person name="Haussler D."/>
            <person name="Eichler E."/>
        </authorList>
    </citation>
    <scope>NUCLEOTIDE SEQUENCE [LARGE SCALE GENOMIC DNA]</scope>
    <source>
        <strain evidence="26">Susie</strain>
    </source>
</reference>
<feature type="transmembrane region" description="Helical" evidence="25">
    <location>
        <begin position="209"/>
        <end position="229"/>
    </location>
</feature>
<evidence type="ECO:0000256" key="14">
    <source>
        <dbReference type="ARBA" id="ARBA00036654"/>
    </source>
</evidence>
<feature type="transmembrane region" description="Helical" evidence="25">
    <location>
        <begin position="521"/>
        <end position="542"/>
    </location>
</feature>
<evidence type="ECO:0000256" key="13">
    <source>
        <dbReference type="ARBA" id="ARBA00023201"/>
    </source>
</evidence>
<evidence type="ECO:0000256" key="1">
    <source>
        <dbReference type="ARBA" id="ARBA00004424"/>
    </source>
</evidence>
<keyword evidence="3" id="KW-0813">Transport</keyword>
<keyword evidence="5" id="KW-0762">Sugar transport</keyword>
<evidence type="ECO:0000256" key="24">
    <source>
        <dbReference type="RuleBase" id="RU362091"/>
    </source>
</evidence>
<evidence type="ECO:0000256" key="18">
    <source>
        <dbReference type="ARBA" id="ARBA00039861"/>
    </source>
</evidence>
<evidence type="ECO:0000256" key="4">
    <source>
        <dbReference type="ARBA" id="ARBA00022475"/>
    </source>
</evidence>
<accession>A0A2J8TJA0</accession>
<evidence type="ECO:0000256" key="25">
    <source>
        <dbReference type="SAM" id="Phobius"/>
    </source>
</evidence>
<keyword evidence="6 25" id="KW-0812">Transmembrane</keyword>
<dbReference type="Proteomes" id="UP000001595">
    <property type="component" value="Chromosome 16"/>
</dbReference>
<feature type="transmembrane region" description="Helical" evidence="25">
    <location>
        <begin position="178"/>
        <end position="202"/>
    </location>
</feature>
<evidence type="ECO:0000256" key="10">
    <source>
        <dbReference type="ARBA" id="ARBA00023053"/>
    </source>
</evidence>
<keyword evidence="11" id="KW-0406">Ion transport</keyword>
<feature type="transmembrane region" description="Helical" evidence="25">
    <location>
        <begin position="417"/>
        <end position="436"/>
    </location>
</feature>
<evidence type="ECO:0000313" key="28">
    <source>
        <dbReference type="Proteomes" id="UP000001595"/>
    </source>
</evidence>
<feature type="transmembrane region" description="Helical" evidence="25">
    <location>
        <begin position="448"/>
        <end position="472"/>
    </location>
</feature>
<evidence type="ECO:0000256" key="6">
    <source>
        <dbReference type="ARBA" id="ARBA00022692"/>
    </source>
</evidence>
<feature type="transmembrane region" description="Helical" evidence="25">
    <location>
        <begin position="269"/>
        <end position="287"/>
    </location>
</feature>
<protein>
    <recommendedName>
        <fullName evidence="18">Sodium/myo-inositol cotransporter 2</fullName>
    </recommendedName>
    <alternativeName>
        <fullName evidence="23">Sodium-dependent glucose cotransporter</fullName>
    </alternativeName>
    <alternativeName>
        <fullName evidence="22">Sodium/glucose cotransporter KST1</fullName>
    </alternativeName>
    <alternativeName>
        <fullName evidence="20">Sodium/myo-inositol transporter 2</fullName>
    </alternativeName>
    <alternativeName>
        <fullName evidence="19">Solute carrier family 5 member 11</fullName>
    </alternativeName>
</protein>
<keyword evidence="9 25" id="KW-1133">Transmembrane helix</keyword>
<keyword evidence="8" id="KW-0769">Symport</keyword>
<comment type="catalytic activity">
    <reaction evidence="15">
        <text>D-glucose(out) + 2 Na(+)(out) = D-glucose(in) + 2 Na(+)(in)</text>
        <dbReference type="Rhea" id="RHEA:70495"/>
        <dbReference type="ChEBI" id="CHEBI:4167"/>
        <dbReference type="ChEBI" id="CHEBI:29101"/>
    </reaction>
</comment>
<feature type="transmembrane region" description="Helical" evidence="25">
    <location>
        <begin position="137"/>
        <end position="158"/>
    </location>
</feature>
<comment type="function">
    <text evidence="21">Involved in the sodium-dependent cotransport of myo-inositol (MI) with a Na(+):MI stoichiometry of 2:1. Exclusively responsible for apical MI transport and absorption in intestine. Can also transport D-chiro-inositol (DCI) but not L-fucose. Exhibits stereospecific cotransport of both D-glucose and D-xylose. May induce apoptosis through the TNF-alpha, PDCD1 pathway. May play a role in the regulation of MI concentration in serum, involving reabsorption in at least the proximal tubule of the kidney.</text>
</comment>
<feature type="transmembrane region" description="Helical" evidence="25">
    <location>
        <begin position="479"/>
        <end position="501"/>
    </location>
</feature>
<keyword evidence="13" id="KW-0739">Sodium transport</keyword>
<dbReference type="NCBIfam" id="TIGR00813">
    <property type="entry name" value="sss"/>
    <property type="match status" value="1"/>
</dbReference>
<keyword evidence="12 25" id="KW-0472">Membrane</keyword>
<keyword evidence="28" id="KW-1185">Reference proteome</keyword>
<dbReference type="GO" id="GO:0005412">
    <property type="term" value="F:D-glucose:sodium symporter activity"/>
    <property type="evidence" value="ECO:0007669"/>
    <property type="project" value="TreeGrafter"/>
</dbReference>
<evidence type="ECO:0000256" key="8">
    <source>
        <dbReference type="ARBA" id="ARBA00022847"/>
    </source>
</evidence>
<evidence type="ECO:0000256" key="9">
    <source>
        <dbReference type="ARBA" id="ARBA00022989"/>
    </source>
</evidence>
<evidence type="ECO:0000256" key="19">
    <source>
        <dbReference type="ARBA" id="ARBA00042834"/>
    </source>
</evidence>
<dbReference type="PANTHER" id="PTHR11819">
    <property type="entry name" value="SOLUTE CARRIER FAMILY 5"/>
    <property type="match status" value="1"/>
</dbReference>
<dbReference type="PROSITE" id="PS50283">
    <property type="entry name" value="NA_SOLUT_SYMP_3"/>
    <property type="match status" value="1"/>
</dbReference>
<dbReference type="GeneTree" id="ENSGT00940000157690"/>
<evidence type="ECO:0000256" key="11">
    <source>
        <dbReference type="ARBA" id="ARBA00023065"/>
    </source>
</evidence>
<gene>
    <name evidence="27" type="primary">SLC5A11</name>
    <name evidence="26" type="ORF">CR201_G0034292</name>
</gene>
<evidence type="ECO:0000256" key="7">
    <source>
        <dbReference type="ARBA" id="ARBA00022703"/>
    </source>
</evidence>
<feature type="transmembrane region" description="Helical" evidence="25">
    <location>
        <begin position="376"/>
        <end position="396"/>
    </location>
</feature>
<dbReference type="InterPro" id="IPR001734">
    <property type="entry name" value="Na/solute_symporter"/>
</dbReference>
<comment type="catalytic activity">
    <reaction evidence="16">
        <text>1D-chiro-inositol(out) + 2 Na(+)(out) = 1D-chiro-inositol(in) + 2 Na(+)(in)</text>
        <dbReference type="Rhea" id="RHEA:73315"/>
        <dbReference type="ChEBI" id="CHEBI:27372"/>
        <dbReference type="ChEBI" id="CHEBI:29101"/>
    </reaction>
</comment>
<evidence type="ECO:0000256" key="12">
    <source>
        <dbReference type="ARBA" id="ARBA00023136"/>
    </source>
</evidence>
<sequence length="676" mass="74169">MESGTSSPQPPQSDPLDAFPQKGLEPGDIAVLVLYFLFVLAVGLWSTVKTKRDTVKGYFLAGGDMVWWPVGASLFASNVGSGHFIGLAGSGAATGISVSAYELNGLFSVLMLAWIFLPIYIAGQVTTMPEYLRKRFGGIRIPIILAVLYLFIYIFTKISVDMYAGAIFIQQSLHLDLYLAIVGLLAITAVYTVAGGLAAVIYTDALQTLIMLIGALTLMGYSFVAVGGMEGLKEKYFLALASNRSENSSCGLPREDAFHIFRDPLTSDLPWPGVLFGMSIPSLWYWCTDQVIVQRTLAAKNLSHAKAGALMAAYLKVLPLFIMVFPGMVSRILFPDQVACADPEICQKICSNPSGCSDIAYPKLVLELLPTGLRGLMMAVMVAALMSSLTSIFNSASTIFTMDLWNHLRPRASEKELMIVGRVFVLLLVLVSILWIPVVQASQGGQLFIYIQSISSYLQPPVAVVFIMGCFWKRTNEKGAFWGLISGLLLGLVRLVLDFIYVQPRCDQPDERPVLVKSIHYLYFSMILSTVTLITVSTVSWFTEPPSKEMVSHLTWFTRHDPVVQKEQAPPAAPLSLTLSQNGMPEASSSSSSVQFEMVQENMSKTHSCDMTPKQSKVVKAILWLCGIQEKGKEELPARAEAVIISLEENPLVKTLLDVNLIFCVSCAIFIWGYFA</sequence>
<evidence type="ECO:0000256" key="21">
    <source>
        <dbReference type="ARBA" id="ARBA00045715"/>
    </source>
</evidence>
<reference evidence="27 28" key="1">
    <citation type="submission" date="2008-02" db="EMBL/GenBank/DDBJ databases">
        <title>A 6x draft sequence assembly of the Pongo pygmaeus abelii genome.</title>
        <authorList>
            <person name="Wilson R.K."/>
            <person name="Mardis E."/>
        </authorList>
    </citation>
    <scope>NUCLEOTIDE SEQUENCE [LARGE SCALE GENOMIC DNA]</scope>
</reference>
<dbReference type="OMA" id="NWVFVAK"/>
<proteinExistence type="inferred from homology"/>
<comment type="subcellular location">
    <subcellularLocation>
        <location evidence="1">Apical cell membrane</location>
        <topology evidence="1">Multi-pass membrane protein</topology>
    </subcellularLocation>
</comment>
<feature type="transmembrane region" description="Helical" evidence="25">
    <location>
        <begin position="105"/>
        <end position="125"/>
    </location>
</feature>
<evidence type="ECO:0000256" key="20">
    <source>
        <dbReference type="ARBA" id="ARBA00043206"/>
    </source>
</evidence>
<evidence type="ECO:0000313" key="26">
    <source>
        <dbReference type="EMBL" id="PNJ33125.1"/>
    </source>
</evidence>
<evidence type="ECO:0000256" key="5">
    <source>
        <dbReference type="ARBA" id="ARBA00022597"/>
    </source>
</evidence>
<dbReference type="FunFam" id="1.20.1730.10:FF:000012">
    <property type="entry name" value="sodium/myo-inositol cotransporter 2 isoform X1"/>
    <property type="match status" value="1"/>
</dbReference>